<dbReference type="CDD" id="cd00090">
    <property type="entry name" value="HTH_ARSR"/>
    <property type="match status" value="1"/>
</dbReference>
<dbReference type="Pfam" id="PF01022">
    <property type="entry name" value="HTH_5"/>
    <property type="match status" value="1"/>
</dbReference>
<evidence type="ECO:0000256" key="1">
    <source>
        <dbReference type="ARBA" id="ARBA00023015"/>
    </source>
</evidence>
<evidence type="ECO:0000259" key="4">
    <source>
        <dbReference type="PROSITE" id="PS50987"/>
    </source>
</evidence>
<dbReference type="InterPro" id="IPR051081">
    <property type="entry name" value="HTH_MetalResp_TranReg"/>
</dbReference>
<dbReference type="InterPro" id="IPR036388">
    <property type="entry name" value="WH-like_DNA-bd_sf"/>
</dbReference>
<dbReference type="SMART" id="SM00418">
    <property type="entry name" value="HTH_ARSR"/>
    <property type="match status" value="1"/>
</dbReference>
<feature type="domain" description="HTH arsR-type" evidence="4">
    <location>
        <begin position="2"/>
        <end position="94"/>
    </location>
</feature>
<dbReference type="GO" id="GO:0003677">
    <property type="term" value="F:DNA binding"/>
    <property type="evidence" value="ECO:0007669"/>
    <property type="project" value="UniProtKB-KW"/>
</dbReference>
<dbReference type="EMBL" id="BOPF01000010">
    <property type="protein sequence ID" value="GIJ46330.1"/>
    <property type="molecule type" value="Genomic_DNA"/>
</dbReference>
<reference evidence="5" key="1">
    <citation type="submission" date="2021-01" db="EMBL/GenBank/DDBJ databases">
        <title>Whole genome shotgun sequence of Virgisporangium aliadipatigenens NBRC 105644.</title>
        <authorList>
            <person name="Komaki H."/>
            <person name="Tamura T."/>
        </authorList>
    </citation>
    <scope>NUCLEOTIDE SEQUENCE</scope>
    <source>
        <strain evidence="5">NBRC 105644</strain>
    </source>
</reference>
<keyword evidence="3" id="KW-0804">Transcription</keyword>
<sequence>MSDDAFEAETPAQFKALAHPFRQRLLFALGERPATISQLAVALDALKGNVSHHLKVLREAGLVRDAGTRTVRGGTERYFARAAARVVAPTAVPGTAAALLGAIATEIERSPAEHVLTLRHVRLSAEQAARLTEALEEIVAAAPDTPDQPRHGLLVALYQQAEPAPDTDAGP</sequence>
<dbReference type="GO" id="GO:0003700">
    <property type="term" value="F:DNA-binding transcription factor activity"/>
    <property type="evidence" value="ECO:0007669"/>
    <property type="project" value="InterPro"/>
</dbReference>
<dbReference type="Gene3D" id="1.10.10.10">
    <property type="entry name" value="Winged helix-like DNA-binding domain superfamily/Winged helix DNA-binding domain"/>
    <property type="match status" value="1"/>
</dbReference>
<dbReference type="InterPro" id="IPR036390">
    <property type="entry name" value="WH_DNA-bd_sf"/>
</dbReference>
<dbReference type="AlphaFoldDB" id="A0A8J4DPU2"/>
<dbReference type="InterPro" id="IPR011991">
    <property type="entry name" value="ArsR-like_HTH"/>
</dbReference>
<dbReference type="PRINTS" id="PR00778">
    <property type="entry name" value="HTHARSR"/>
</dbReference>
<organism evidence="5 6">
    <name type="scientific">Virgisporangium aliadipatigenens</name>
    <dbReference type="NCBI Taxonomy" id="741659"/>
    <lineage>
        <taxon>Bacteria</taxon>
        <taxon>Bacillati</taxon>
        <taxon>Actinomycetota</taxon>
        <taxon>Actinomycetes</taxon>
        <taxon>Micromonosporales</taxon>
        <taxon>Micromonosporaceae</taxon>
        <taxon>Virgisporangium</taxon>
    </lineage>
</organism>
<dbReference type="Proteomes" id="UP000619260">
    <property type="component" value="Unassembled WGS sequence"/>
</dbReference>
<dbReference type="PANTHER" id="PTHR33154">
    <property type="entry name" value="TRANSCRIPTIONAL REGULATOR, ARSR FAMILY"/>
    <property type="match status" value="1"/>
</dbReference>
<evidence type="ECO:0000313" key="5">
    <source>
        <dbReference type="EMBL" id="GIJ46330.1"/>
    </source>
</evidence>
<accession>A0A8J4DPU2</accession>
<evidence type="ECO:0000313" key="6">
    <source>
        <dbReference type="Proteomes" id="UP000619260"/>
    </source>
</evidence>
<keyword evidence="2" id="KW-0238">DNA-binding</keyword>
<dbReference type="SUPFAM" id="SSF46785">
    <property type="entry name" value="Winged helix' DNA-binding domain"/>
    <property type="match status" value="1"/>
</dbReference>
<dbReference type="PROSITE" id="PS50987">
    <property type="entry name" value="HTH_ARSR_2"/>
    <property type="match status" value="1"/>
</dbReference>
<name>A0A8J4DPU2_9ACTN</name>
<dbReference type="RefSeq" id="WP_203899871.1">
    <property type="nucleotide sequence ID" value="NZ_BOPF01000010.1"/>
</dbReference>
<keyword evidence="1" id="KW-0805">Transcription regulation</keyword>
<keyword evidence="6" id="KW-1185">Reference proteome</keyword>
<evidence type="ECO:0000256" key="2">
    <source>
        <dbReference type="ARBA" id="ARBA00023125"/>
    </source>
</evidence>
<gene>
    <name evidence="5" type="ORF">Val02_32160</name>
</gene>
<protein>
    <recommendedName>
        <fullName evidence="4">HTH arsR-type domain-containing protein</fullName>
    </recommendedName>
</protein>
<comment type="caution">
    <text evidence="5">The sequence shown here is derived from an EMBL/GenBank/DDBJ whole genome shotgun (WGS) entry which is preliminary data.</text>
</comment>
<dbReference type="InterPro" id="IPR001845">
    <property type="entry name" value="HTH_ArsR_DNA-bd_dom"/>
</dbReference>
<dbReference type="PANTHER" id="PTHR33154:SF33">
    <property type="entry name" value="TRANSCRIPTIONAL REPRESSOR SDPR"/>
    <property type="match status" value="1"/>
</dbReference>
<proteinExistence type="predicted"/>
<evidence type="ECO:0000256" key="3">
    <source>
        <dbReference type="ARBA" id="ARBA00023163"/>
    </source>
</evidence>